<dbReference type="InterPro" id="IPR011701">
    <property type="entry name" value="MFS"/>
</dbReference>
<dbReference type="Gene3D" id="1.20.1250.20">
    <property type="entry name" value="MFS general substrate transporter like domains"/>
    <property type="match status" value="2"/>
</dbReference>
<keyword evidence="4 7" id="KW-1133">Transmembrane helix</keyword>
<feature type="transmembrane region" description="Helical" evidence="7">
    <location>
        <begin position="336"/>
        <end position="353"/>
    </location>
</feature>
<feature type="transmembrane region" description="Helical" evidence="7">
    <location>
        <begin position="394"/>
        <end position="414"/>
    </location>
</feature>
<organism evidence="9 10">
    <name type="scientific">Mycena belliarum</name>
    <dbReference type="NCBI Taxonomy" id="1033014"/>
    <lineage>
        <taxon>Eukaryota</taxon>
        <taxon>Fungi</taxon>
        <taxon>Dikarya</taxon>
        <taxon>Basidiomycota</taxon>
        <taxon>Agaricomycotina</taxon>
        <taxon>Agaricomycetes</taxon>
        <taxon>Agaricomycetidae</taxon>
        <taxon>Agaricales</taxon>
        <taxon>Marasmiineae</taxon>
        <taxon>Mycenaceae</taxon>
        <taxon>Mycena</taxon>
    </lineage>
</organism>
<accession>A0AAD6TZQ4</accession>
<dbReference type="InterPro" id="IPR036259">
    <property type="entry name" value="MFS_trans_sf"/>
</dbReference>
<dbReference type="Pfam" id="PF07690">
    <property type="entry name" value="MFS_1"/>
    <property type="match status" value="1"/>
</dbReference>
<evidence type="ECO:0000256" key="3">
    <source>
        <dbReference type="ARBA" id="ARBA00022692"/>
    </source>
</evidence>
<evidence type="ECO:0000256" key="5">
    <source>
        <dbReference type="ARBA" id="ARBA00023136"/>
    </source>
</evidence>
<gene>
    <name evidence="9" type="ORF">B0H15DRAFT_426891</name>
</gene>
<dbReference type="FunFam" id="1.20.1250.20:FF:000034">
    <property type="entry name" value="MFS general substrate transporter"/>
    <property type="match status" value="1"/>
</dbReference>
<sequence length="483" mass="53064">MTSGVTNNEKSAASSSTEEEVPSATAGEIDEGRLFLKLDWRLLPIVTLLYLWSFLDRTNIGNAKIAGLTEDLHLEGLQYNICAAVFFVSYFAFEVPSNMALKKVRPNLWLAFIMFLWGIIMLSMAFVKSYRDLVVVRFFLGVAEAGLLPGATFYLSQWYPRRFYAQRMGLFISASTMAGAFGGILAFAIQKMAGIRNLGGWSWIFLLEGLATVVIAGFGFLLMPDYPEKAKFLSAAERDYLLDLLAKDSAGLSKKFELKFFWQALGDYNSYLHSLLFLTTVIPAYCFALFVPTIIKGLGFSSAKAQLMSTPPYIFASLVIIAVTRMSDKTKMRGPYILGIALVGIIGYAIWYATKSATAGYVAAFLACAGTFGNIALVLSWAGSNTGGDLKRSVVLALVIGLGNLGGICSSFVFRPQDAPRFHPGHATAIGCICITFVTALFMSWNYRRLNATKEKELAELKEGDASVFAYMGDASPHYRYLI</sequence>
<feature type="transmembrane region" description="Helical" evidence="7">
    <location>
        <begin position="275"/>
        <end position="295"/>
    </location>
</feature>
<evidence type="ECO:0000259" key="8">
    <source>
        <dbReference type="PROSITE" id="PS50850"/>
    </source>
</evidence>
<keyword evidence="5 7" id="KW-0472">Membrane</keyword>
<feature type="compositionally biased region" description="Low complexity" evidence="6">
    <location>
        <begin position="9"/>
        <end position="25"/>
    </location>
</feature>
<evidence type="ECO:0000313" key="9">
    <source>
        <dbReference type="EMBL" id="KAJ7083079.1"/>
    </source>
</evidence>
<keyword evidence="10" id="KW-1185">Reference proteome</keyword>
<evidence type="ECO:0000256" key="6">
    <source>
        <dbReference type="SAM" id="MobiDB-lite"/>
    </source>
</evidence>
<dbReference type="PANTHER" id="PTHR43791">
    <property type="entry name" value="PERMEASE-RELATED"/>
    <property type="match status" value="1"/>
</dbReference>
<dbReference type="FunFam" id="1.20.1250.20:FF:000013">
    <property type="entry name" value="MFS general substrate transporter"/>
    <property type="match status" value="1"/>
</dbReference>
<feature type="transmembrane region" description="Helical" evidence="7">
    <location>
        <begin position="426"/>
        <end position="447"/>
    </location>
</feature>
<evidence type="ECO:0000313" key="10">
    <source>
        <dbReference type="Proteomes" id="UP001222325"/>
    </source>
</evidence>
<feature type="transmembrane region" description="Helical" evidence="7">
    <location>
        <begin position="359"/>
        <end position="382"/>
    </location>
</feature>
<protein>
    <submittedName>
        <fullName evidence="9">MFS general substrate transporter</fullName>
    </submittedName>
</protein>
<feature type="transmembrane region" description="Helical" evidence="7">
    <location>
        <begin position="168"/>
        <end position="189"/>
    </location>
</feature>
<dbReference type="InterPro" id="IPR020846">
    <property type="entry name" value="MFS_dom"/>
</dbReference>
<keyword evidence="3 7" id="KW-0812">Transmembrane</keyword>
<dbReference type="Proteomes" id="UP001222325">
    <property type="component" value="Unassembled WGS sequence"/>
</dbReference>
<dbReference type="PROSITE" id="PS50850">
    <property type="entry name" value="MFS"/>
    <property type="match status" value="1"/>
</dbReference>
<evidence type="ECO:0000256" key="2">
    <source>
        <dbReference type="ARBA" id="ARBA00022448"/>
    </source>
</evidence>
<reference evidence="9" key="1">
    <citation type="submission" date="2023-03" db="EMBL/GenBank/DDBJ databases">
        <title>Massive genome expansion in bonnet fungi (Mycena s.s.) driven by repeated elements and novel gene families across ecological guilds.</title>
        <authorList>
            <consortium name="Lawrence Berkeley National Laboratory"/>
            <person name="Harder C.B."/>
            <person name="Miyauchi S."/>
            <person name="Viragh M."/>
            <person name="Kuo A."/>
            <person name="Thoen E."/>
            <person name="Andreopoulos B."/>
            <person name="Lu D."/>
            <person name="Skrede I."/>
            <person name="Drula E."/>
            <person name="Henrissat B."/>
            <person name="Morin E."/>
            <person name="Kohler A."/>
            <person name="Barry K."/>
            <person name="LaButti K."/>
            <person name="Morin E."/>
            <person name="Salamov A."/>
            <person name="Lipzen A."/>
            <person name="Mereny Z."/>
            <person name="Hegedus B."/>
            <person name="Baldrian P."/>
            <person name="Stursova M."/>
            <person name="Weitz H."/>
            <person name="Taylor A."/>
            <person name="Grigoriev I.V."/>
            <person name="Nagy L.G."/>
            <person name="Martin F."/>
            <person name="Kauserud H."/>
        </authorList>
    </citation>
    <scope>NUCLEOTIDE SEQUENCE</scope>
    <source>
        <strain evidence="9">CBHHK173m</strain>
    </source>
</reference>
<dbReference type="AlphaFoldDB" id="A0AAD6TZQ4"/>
<dbReference type="PANTHER" id="PTHR43791:SF46">
    <property type="entry name" value="MAJOR FACILITATOR SUPERFAMILY (MFS) PROFILE DOMAIN-CONTAINING PROTEIN-RELATED"/>
    <property type="match status" value="1"/>
</dbReference>
<comment type="subcellular location">
    <subcellularLocation>
        <location evidence="1">Membrane</location>
        <topology evidence="1">Multi-pass membrane protein</topology>
    </subcellularLocation>
</comment>
<feature type="transmembrane region" description="Helical" evidence="7">
    <location>
        <begin position="307"/>
        <end position="324"/>
    </location>
</feature>
<feature type="transmembrane region" description="Helical" evidence="7">
    <location>
        <begin position="133"/>
        <end position="156"/>
    </location>
</feature>
<name>A0AAD6TZQ4_9AGAR</name>
<evidence type="ECO:0000256" key="4">
    <source>
        <dbReference type="ARBA" id="ARBA00022989"/>
    </source>
</evidence>
<evidence type="ECO:0000256" key="1">
    <source>
        <dbReference type="ARBA" id="ARBA00004141"/>
    </source>
</evidence>
<feature type="region of interest" description="Disordered" evidence="6">
    <location>
        <begin position="1"/>
        <end position="25"/>
    </location>
</feature>
<dbReference type="SUPFAM" id="SSF103473">
    <property type="entry name" value="MFS general substrate transporter"/>
    <property type="match status" value="1"/>
</dbReference>
<dbReference type="GO" id="GO:0016020">
    <property type="term" value="C:membrane"/>
    <property type="evidence" value="ECO:0007669"/>
    <property type="project" value="UniProtKB-SubCell"/>
</dbReference>
<keyword evidence="2" id="KW-0813">Transport</keyword>
<dbReference type="EMBL" id="JARJCN010000042">
    <property type="protein sequence ID" value="KAJ7083079.1"/>
    <property type="molecule type" value="Genomic_DNA"/>
</dbReference>
<comment type="caution">
    <text evidence="9">The sequence shown here is derived from an EMBL/GenBank/DDBJ whole genome shotgun (WGS) entry which is preliminary data.</text>
</comment>
<proteinExistence type="predicted"/>
<feature type="transmembrane region" description="Helical" evidence="7">
    <location>
        <begin position="108"/>
        <end position="127"/>
    </location>
</feature>
<feature type="domain" description="Major facilitator superfamily (MFS) profile" evidence="8">
    <location>
        <begin position="42"/>
        <end position="483"/>
    </location>
</feature>
<dbReference type="GO" id="GO:0022857">
    <property type="term" value="F:transmembrane transporter activity"/>
    <property type="evidence" value="ECO:0007669"/>
    <property type="project" value="InterPro"/>
</dbReference>
<feature type="transmembrane region" description="Helical" evidence="7">
    <location>
        <begin position="201"/>
        <end position="223"/>
    </location>
</feature>
<evidence type="ECO:0000256" key="7">
    <source>
        <dbReference type="SAM" id="Phobius"/>
    </source>
</evidence>